<dbReference type="GO" id="GO:0046872">
    <property type="term" value="F:metal ion binding"/>
    <property type="evidence" value="ECO:0007669"/>
    <property type="project" value="UniProtKB-KW"/>
</dbReference>
<dbReference type="Gene3D" id="3.30.9.10">
    <property type="entry name" value="D-Amino Acid Oxidase, subunit A, domain 2"/>
    <property type="match status" value="1"/>
</dbReference>
<evidence type="ECO:0000259" key="7">
    <source>
        <dbReference type="PROSITE" id="PS51296"/>
    </source>
</evidence>
<evidence type="ECO:0000256" key="2">
    <source>
        <dbReference type="ARBA" id="ARBA00022723"/>
    </source>
</evidence>
<dbReference type="GO" id="GO:0016491">
    <property type="term" value="F:oxidoreductase activity"/>
    <property type="evidence" value="ECO:0007669"/>
    <property type="project" value="UniProtKB-KW"/>
</dbReference>
<dbReference type="Gene3D" id="2.102.10.10">
    <property type="entry name" value="Rieske [2Fe-2S] iron-sulphur domain"/>
    <property type="match status" value="1"/>
</dbReference>
<dbReference type="GO" id="GO:0005737">
    <property type="term" value="C:cytoplasm"/>
    <property type="evidence" value="ECO:0007669"/>
    <property type="project" value="TreeGrafter"/>
</dbReference>
<dbReference type="SUPFAM" id="SSF50022">
    <property type="entry name" value="ISP domain"/>
    <property type="match status" value="1"/>
</dbReference>
<dbReference type="SUPFAM" id="SSF51905">
    <property type="entry name" value="FAD/NAD(P)-binding domain"/>
    <property type="match status" value="1"/>
</dbReference>
<protein>
    <submittedName>
        <fullName evidence="8">[Fe-S]-binding protein</fullName>
    </submittedName>
</protein>
<dbReference type="InterPro" id="IPR038010">
    <property type="entry name" value="YhfW_C"/>
</dbReference>
<evidence type="ECO:0000256" key="4">
    <source>
        <dbReference type="ARBA" id="ARBA00023004"/>
    </source>
</evidence>
<keyword evidence="5" id="KW-0411">Iron-sulfur</keyword>
<name>A0A1A6XZT0_STEMA</name>
<dbReference type="AlphaFoldDB" id="A0A1A6XZT0"/>
<keyword evidence="4" id="KW-0408">Iron</keyword>
<evidence type="ECO:0000256" key="3">
    <source>
        <dbReference type="ARBA" id="ARBA00023002"/>
    </source>
</evidence>
<sequence length="496" mass="52672">MNALAARHSLWLHRAAPVSYPAQSGDLRTQVLVAGAGITGLLTAARLADGGLDVVVIDAGRIAARNTGLSTGNLYAPVSGMADLVGRWGVEVASQVVRLRAQAVHAIEALVDRFALECDFARVPMQYGVQGHERSAIAQFERELQAYARVGLACLHRQSGLPFALAHAFSIPQQAQLDPAAFCRGLAGQLSGRVRLFEHTTLLDLDASAGVATTTGGRVRADHFVLATHSPAGFNLVQAEMEAYREHAFAAPVVAPPEPGIHWIGDQRRSLRAAKDSDGQPWLVLVGESHRAGEAPARDPQRQLADEACRHFTLAGASLSWSAQQFRSADRLPFIGGSAHDNVWVATGFGADGLTWAGVAAQVISEAIQGVESDAARLFSPLRFTPMRSAAGWARCNATVARHMLGDRLASLPAGAGNIAQGSGAIVEHGGQRCAVYRDEEGRLHVMSAVCPHLKCLVQWNGLEKSWDCPCHGSRFSATGALLEGPARTGLAPHRP</sequence>
<gene>
    <name evidence="8" type="ORF">A9K58_06580</name>
</gene>
<dbReference type="Gene3D" id="3.50.50.60">
    <property type="entry name" value="FAD/NAD(P)-binding domain"/>
    <property type="match status" value="1"/>
</dbReference>
<comment type="caution">
    <text evidence="8">The sequence shown here is derived from an EMBL/GenBank/DDBJ whole genome shotgun (WGS) entry which is preliminary data.</text>
</comment>
<dbReference type="FunFam" id="2.102.10.10:FF:000014">
    <property type="entry name" value="Oxidoreductase, FAD dependent"/>
    <property type="match status" value="1"/>
</dbReference>
<proteinExistence type="predicted"/>
<dbReference type="Pfam" id="PF01266">
    <property type="entry name" value="DAO"/>
    <property type="match status" value="1"/>
</dbReference>
<dbReference type="InterPro" id="IPR036188">
    <property type="entry name" value="FAD/NAD-bd_sf"/>
</dbReference>
<keyword evidence="3" id="KW-0560">Oxidoreductase</keyword>
<evidence type="ECO:0000256" key="5">
    <source>
        <dbReference type="ARBA" id="ARBA00023014"/>
    </source>
</evidence>
<dbReference type="Pfam" id="PF00355">
    <property type="entry name" value="Rieske"/>
    <property type="match status" value="1"/>
</dbReference>
<dbReference type="OrthoDB" id="311718at2"/>
<keyword evidence="1" id="KW-0001">2Fe-2S</keyword>
<keyword evidence="2" id="KW-0479">Metal-binding</keyword>
<dbReference type="InterPro" id="IPR017941">
    <property type="entry name" value="Rieske_2Fe-2S"/>
</dbReference>
<dbReference type="RefSeq" id="WP_065198593.1">
    <property type="nucleotide sequence ID" value="NZ_LYVJ01000004.1"/>
</dbReference>
<dbReference type="InterPro" id="IPR006076">
    <property type="entry name" value="FAD-dep_OxRdtase"/>
</dbReference>
<dbReference type="PROSITE" id="PS51296">
    <property type="entry name" value="RIESKE"/>
    <property type="match status" value="1"/>
</dbReference>
<dbReference type="PRINTS" id="PR00162">
    <property type="entry name" value="RIESKE"/>
</dbReference>
<accession>A0A1A6XZT0</accession>
<dbReference type="EMBL" id="LYVJ01000004">
    <property type="protein sequence ID" value="OBU68473.1"/>
    <property type="molecule type" value="Genomic_DNA"/>
</dbReference>
<dbReference type="PANTHER" id="PTHR13847">
    <property type="entry name" value="SARCOSINE DEHYDROGENASE-RELATED"/>
    <property type="match status" value="1"/>
</dbReference>
<feature type="domain" description="Rieske" evidence="7">
    <location>
        <begin position="411"/>
        <end position="496"/>
    </location>
</feature>
<dbReference type="GO" id="GO:0051537">
    <property type="term" value="F:2 iron, 2 sulfur cluster binding"/>
    <property type="evidence" value="ECO:0007669"/>
    <property type="project" value="UniProtKB-KW"/>
</dbReference>
<keyword evidence="6" id="KW-1015">Disulfide bond</keyword>
<evidence type="ECO:0000313" key="8">
    <source>
        <dbReference type="EMBL" id="OBU68473.1"/>
    </source>
</evidence>
<dbReference type="InterPro" id="IPR005805">
    <property type="entry name" value="Rieske_Fe-S_prot_C"/>
</dbReference>
<dbReference type="CDD" id="cd03477">
    <property type="entry name" value="Rieske_YhfW_C"/>
    <property type="match status" value="1"/>
</dbReference>
<evidence type="ECO:0000256" key="6">
    <source>
        <dbReference type="ARBA" id="ARBA00023157"/>
    </source>
</evidence>
<dbReference type="Proteomes" id="UP000092256">
    <property type="component" value="Unassembled WGS sequence"/>
</dbReference>
<reference evidence="8 9" key="1">
    <citation type="submission" date="2016-05" db="EMBL/GenBank/DDBJ databases">
        <title>Draft Genome Sequences of Stenotrophomonas maltophilia Strains Sm32COP, Sm41DVV, Sm46PAILV, SmF3, SmF22, SmSOFb1 and SmCVFa1, Isolated from Different Manures, in France.</title>
        <authorList>
            <person name="Nazaret S."/>
            <person name="Bodilis J."/>
        </authorList>
    </citation>
    <scope>NUCLEOTIDE SEQUENCE [LARGE SCALE GENOMIC DNA]</scope>
    <source>
        <strain evidence="8 9">Sm46PAILV</strain>
    </source>
</reference>
<dbReference type="GO" id="GO:0016020">
    <property type="term" value="C:membrane"/>
    <property type="evidence" value="ECO:0007669"/>
    <property type="project" value="InterPro"/>
</dbReference>
<dbReference type="InterPro" id="IPR036922">
    <property type="entry name" value="Rieske_2Fe-2S_sf"/>
</dbReference>
<evidence type="ECO:0000256" key="1">
    <source>
        <dbReference type="ARBA" id="ARBA00022714"/>
    </source>
</evidence>
<evidence type="ECO:0000313" key="9">
    <source>
        <dbReference type="Proteomes" id="UP000092256"/>
    </source>
</evidence>
<organism evidence="8 9">
    <name type="scientific">Stenotrophomonas maltophilia</name>
    <name type="common">Pseudomonas maltophilia</name>
    <name type="synonym">Xanthomonas maltophilia</name>
    <dbReference type="NCBI Taxonomy" id="40324"/>
    <lineage>
        <taxon>Bacteria</taxon>
        <taxon>Pseudomonadati</taxon>
        <taxon>Pseudomonadota</taxon>
        <taxon>Gammaproteobacteria</taxon>
        <taxon>Lysobacterales</taxon>
        <taxon>Lysobacteraceae</taxon>
        <taxon>Stenotrophomonas</taxon>
        <taxon>Stenotrophomonas maltophilia group</taxon>
    </lineage>
</organism>